<accession>N1V5M4</accession>
<dbReference type="OrthoDB" id="9939158at2"/>
<sequence length="143" mass="15576">MTGVIMRPNFRILSLLVLLLAFLAPASPVSAAPADSERTYATFFATNDCNGEAVTGEAIFHVVRKVQRNGDIILNIQAHGQGVGSQGNEYVFNYKRSDRIKGGDYVRHERVRVISKGSAPNFMVTIIFNTATGESTVNPDCRG</sequence>
<protein>
    <submittedName>
        <fullName evidence="2">Uncharacterized protein</fullName>
    </submittedName>
</protein>
<evidence type="ECO:0000256" key="1">
    <source>
        <dbReference type="SAM" id="SignalP"/>
    </source>
</evidence>
<organism evidence="2 3">
    <name type="scientific">Arthrobacter crystallopoietes BAB-32</name>
    <dbReference type="NCBI Taxonomy" id="1246476"/>
    <lineage>
        <taxon>Bacteria</taxon>
        <taxon>Bacillati</taxon>
        <taxon>Actinomycetota</taxon>
        <taxon>Actinomycetes</taxon>
        <taxon>Micrococcales</taxon>
        <taxon>Micrococcaceae</taxon>
        <taxon>Crystallibacter</taxon>
    </lineage>
</organism>
<proteinExistence type="predicted"/>
<keyword evidence="3" id="KW-1185">Reference proteome</keyword>
<gene>
    <name evidence="2" type="ORF">D477_014216</name>
</gene>
<reference evidence="2 3" key="1">
    <citation type="journal article" date="2013" name="Genome Announc.">
        <title>Draft Genome Sequence of Arthrobacter crystallopoietes Strain BAB-32, Revealing Genes for Bioremediation.</title>
        <authorList>
            <person name="Joshi M.N."/>
            <person name="Pandit A.S."/>
            <person name="Sharma A."/>
            <person name="Pandya R.V."/>
            <person name="Desai S.M."/>
            <person name="Saxena A.K."/>
            <person name="Bagatharia S.B."/>
        </authorList>
    </citation>
    <scope>NUCLEOTIDE SEQUENCE [LARGE SCALE GENOMIC DNA]</scope>
    <source>
        <strain evidence="2 3">BAB-32</strain>
    </source>
</reference>
<evidence type="ECO:0000313" key="2">
    <source>
        <dbReference type="EMBL" id="EMY33563.1"/>
    </source>
</evidence>
<keyword evidence="1" id="KW-0732">Signal</keyword>
<dbReference type="RefSeq" id="WP_005270141.1">
    <property type="nucleotide sequence ID" value="NZ_ANPE02000169.1"/>
</dbReference>
<dbReference type="Proteomes" id="UP000010729">
    <property type="component" value="Unassembled WGS sequence"/>
</dbReference>
<feature type="chain" id="PRO_5004113340" evidence="1">
    <location>
        <begin position="32"/>
        <end position="143"/>
    </location>
</feature>
<feature type="signal peptide" evidence="1">
    <location>
        <begin position="1"/>
        <end position="31"/>
    </location>
</feature>
<dbReference type="EMBL" id="ANPE02000169">
    <property type="protein sequence ID" value="EMY33563.1"/>
    <property type="molecule type" value="Genomic_DNA"/>
</dbReference>
<dbReference type="AlphaFoldDB" id="N1V5M4"/>
<evidence type="ECO:0000313" key="3">
    <source>
        <dbReference type="Proteomes" id="UP000010729"/>
    </source>
</evidence>
<comment type="caution">
    <text evidence="2">The sequence shown here is derived from an EMBL/GenBank/DDBJ whole genome shotgun (WGS) entry which is preliminary data.</text>
</comment>
<name>N1V5M4_9MICC</name>